<accession>A0ACB9ZEQ2</accession>
<reference evidence="1 2" key="1">
    <citation type="journal article" date="2022" name="New Phytol.">
        <title>Ecological generalism drives hyperdiversity of secondary metabolite gene clusters in xylarialean endophytes.</title>
        <authorList>
            <person name="Franco M.E.E."/>
            <person name="Wisecaver J.H."/>
            <person name="Arnold A.E."/>
            <person name="Ju Y.M."/>
            <person name="Slot J.C."/>
            <person name="Ahrendt S."/>
            <person name="Moore L.P."/>
            <person name="Eastman K.E."/>
            <person name="Scott K."/>
            <person name="Konkel Z."/>
            <person name="Mondo S.J."/>
            <person name="Kuo A."/>
            <person name="Hayes R.D."/>
            <person name="Haridas S."/>
            <person name="Andreopoulos B."/>
            <person name="Riley R."/>
            <person name="LaButti K."/>
            <person name="Pangilinan J."/>
            <person name="Lipzen A."/>
            <person name="Amirebrahimi M."/>
            <person name="Yan J."/>
            <person name="Adam C."/>
            <person name="Keymanesh K."/>
            <person name="Ng V."/>
            <person name="Louie K."/>
            <person name="Northen T."/>
            <person name="Drula E."/>
            <person name="Henrissat B."/>
            <person name="Hsieh H.M."/>
            <person name="Youens-Clark K."/>
            <person name="Lutzoni F."/>
            <person name="Miadlikowska J."/>
            <person name="Eastwood D.C."/>
            <person name="Hamelin R.C."/>
            <person name="Grigoriev I.V."/>
            <person name="U'Ren J.M."/>
        </authorList>
    </citation>
    <scope>NUCLEOTIDE SEQUENCE [LARGE SCALE GENOMIC DNA]</scope>
    <source>
        <strain evidence="1 2">CBS 119005</strain>
    </source>
</reference>
<dbReference type="EMBL" id="MU393425">
    <property type="protein sequence ID" value="KAI4870128.1"/>
    <property type="molecule type" value="Genomic_DNA"/>
</dbReference>
<sequence length="378" mass="42246">MSKPEATYVPTAASTSTSMGTNPGQPIKLPKVPEEVTASWLAQVLEAKVKSIKVDKILSGTASKLFVTVEYEAEDDVNGGDTASRPTHICIKGGFNPAFIQQMPWIVMVYRREVEFFNRLAPSLHHMDLPKAWWAGHDAEQGIVVLDDLATRGCEFGDPTQVWPVSRVLAGIEQLAALHAQTWGVEASGFPWLTSDYDLAILSLMETYDAVVHSPGRPEVHDYLKSQERITAAVKKHYTLRNPKFQCLLHGDPHTGNTYLENGAPRFLDWQIIHIGSAFHDVAYFIGGALSVEDRRTHEWKIVDHYLTTLEKLGAPAFSSKQEDVVQEYRKSFLAGIGWIMCPYEMQPKECVQAMALRYVTALDDHKTLDLIESLPLL</sequence>
<organism evidence="1 2">
    <name type="scientific">Hypoxylon rubiginosum</name>
    <dbReference type="NCBI Taxonomy" id="110542"/>
    <lineage>
        <taxon>Eukaryota</taxon>
        <taxon>Fungi</taxon>
        <taxon>Dikarya</taxon>
        <taxon>Ascomycota</taxon>
        <taxon>Pezizomycotina</taxon>
        <taxon>Sordariomycetes</taxon>
        <taxon>Xylariomycetidae</taxon>
        <taxon>Xylariales</taxon>
        <taxon>Hypoxylaceae</taxon>
        <taxon>Hypoxylon</taxon>
    </lineage>
</organism>
<proteinExistence type="predicted"/>
<name>A0ACB9ZEQ2_9PEZI</name>
<gene>
    <name evidence="1" type="ORF">F4820DRAFT_285390</name>
</gene>
<dbReference type="Proteomes" id="UP001497700">
    <property type="component" value="Unassembled WGS sequence"/>
</dbReference>
<keyword evidence="2" id="KW-1185">Reference proteome</keyword>
<protein>
    <submittedName>
        <fullName evidence="1">Kinase-like domain-containing protein</fullName>
    </submittedName>
</protein>
<comment type="caution">
    <text evidence="1">The sequence shown here is derived from an EMBL/GenBank/DDBJ whole genome shotgun (WGS) entry which is preliminary data.</text>
</comment>
<evidence type="ECO:0000313" key="2">
    <source>
        <dbReference type="Proteomes" id="UP001497700"/>
    </source>
</evidence>
<evidence type="ECO:0000313" key="1">
    <source>
        <dbReference type="EMBL" id="KAI4870128.1"/>
    </source>
</evidence>